<evidence type="ECO:0000256" key="1">
    <source>
        <dbReference type="ARBA" id="ARBA00013258"/>
    </source>
</evidence>
<dbReference type="Gene3D" id="3.40.366.10">
    <property type="entry name" value="Malonyl-Coenzyme A Acyl Carrier Protein, domain 2"/>
    <property type="match status" value="1"/>
</dbReference>
<evidence type="ECO:0000313" key="10">
    <source>
        <dbReference type="Proteomes" id="UP000029692"/>
    </source>
</evidence>
<dbReference type="Pfam" id="PF00698">
    <property type="entry name" value="Acyl_transf_1"/>
    <property type="match status" value="1"/>
</dbReference>
<dbReference type="InterPro" id="IPR016035">
    <property type="entry name" value="Acyl_Trfase/lysoPLipase"/>
</dbReference>
<dbReference type="InterPro" id="IPR001227">
    <property type="entry name" value="Ac_transferase_dom_sf"/>
</dbReference>
<dbReference type="GO" id="GO:0005829">
    <property type="term" value="C:cytosol"/>
    <property type="evidence" value="ECO:0007669"/>
    <property type="project" value="TreeGrafter"/>
</dbReference>
<keyword evidence="10" id="KW-1185">Reference proteome</keyword>
<dbReference type="EMBL" id="JNUP01000049">
    <property type="protein sequence ID" value="KGE72697.1"/>
    <property type="molecule type" value="Genomic_DNA"/>
</dbReference>
<dbReference type="SUPFAM" id="SSF52151">
    <property type="entry name" value="FabD/lysophospholipase-like"/>
    <property type="match status" value="1"/>
</dbReference>
<feature type="active site" evidence="7">
    <location>
        <position position="90"/>
    </location>
</feature>
<dbReference type="InterPro" id="IPR014043">
    <property type="entry name" value="Acyl_transferase_dom"/>
</dbReference>
<comment type="similarity">
    <text evidence="6">Belongs to the fabD family.</text>
</comment>
<dbReference type="InterPro" id="IPR024925">
    <property type="entry name" value="Malonyl_CoA-ACP_transAc"/>
</dbReference>
<evidence type="ECO:0000256" key="2">
    <source>
        <dbReference type="ARBA" id="ARBA00018953"/>
    </source>
</evidence>
<sequence length="311" mass="32789">MKTCYLFPGQGAQFPGMAKDLFESSQTVKDLFTAASDATGKDLRALLFDSSEEVLKVTENTQIAVTLANISAAAYLSERGITADATAGFSVGEYAALYEAGVLGLKDLFKAVVLRGEAMEKGSRASDTPEGPAGMSAVIGLPFEEAAPIVESLADQGVYVANHSSPIQIVLAGKAGGLTAAEKALEDAGAMKVVRLKVSGPFHSPLLQNAREEFEAAIADIPFADPKKPIFSNVTGQSITSGEEARKLAGLQIVSTVRWVDSMQNILDGGYQRVLEVGPGTVLTGLWKSFYRKQRALPAGTKDSIEALLEA</sequence>
<name>A0A098R1V8_9SPIO</name>
<dbReference type="GO" id="GO:0004314">
    <property type="term" value="F:[acyl-carrier-protein] S-malonyltransferase activity"/>
    <property type="evidence" value="ECO:0007669"/>
    <property type="project" value="UniProtKB-EC"/>
</dbReference>
<evidence type="ECO:0000313" key="9">
    <source>
        <dbReference type="EMBL" id="KGE72697.1"/>
    </source>
</evidence>
<dbReference type="STRING" id="1480694.DC28_06515"/>
<keyword evidence="3 6" id="KW-0808">Transferase</keyword>
<reference evidence="9 10" key="1">
    <citation type="submission" date="2014-05" db="EMBL/GenBank/DDBJ databases">
        <title>De novo Genome Sequence of Spirocheata sp.</title>
        <authorList>
            <person name="Shivani Y."/>
            <person name="Subhash Y."/>
            <person name="Tushar L."/>
            <person name="Sasikala C."/>
            <person name="Ramana C.V."/>
        </authorList>
    </citation>
    <scope>NUCLEOTIDE SEQUENCE [LARGE SCALE GENOMIC DNA]</scope>
    <source>
        <strain evidence="9 10">JC230</strain>
    </source>
</reference>
<evidence type="ECO:0000259" key="8">
    <source>
        <dbReference type="SMART" id="SM00827"/>
    </source>
</evidence>
<evidence type="ECO:0000256" key="7">
    <source>
        <dbReference type="PIRSR" id="PIRSR000446-1"/>
    </source>
</evidence>
<comment type="caution">
    <text evidence="9">The sequence shown here is derived from an EMBL/GenBank/DDBJ whole genome shotgun (WGS) entry which is preliminary data.</text>
</comment>
<dbReference type="GO" id="GO:0006633">
    <property type="term" value="P:fatty acid biosynthetic process"/>
    <property type="evidence" value="ECO:0007669"/>
    <property type="project" value="TreeGrafter"/>
</dbReference>
<gene>
    <name evidence="9" type="ORF">DC28_06515</name>
</gene>
<dbReference type="InterPro" id="IPR050858">
    <property type="entry name" value="Mal-CoA-ACP_Trans/PKS_FabD"/>
</dbReference>
<dbReference type="OrthoDB" id="9805460at2"/>
<dbReference type="SUPFAM" id="SSF55048">
    <property type="entry name" value="Probable ACP-binding domain of malonyl-CoA ACP transacylase"/>
    <property type="match status" value="1"/>
</dbReference>
<proteinExistence type="inferred from homology"/>
<dbReference type="Gene3D" id="3.30.70.250">
    <property type="entry name" value="Malonyl-CoA ACP transacylase, ACP-binding"/>
    <property type="match status" value="1"/>
</dbReference>
<evidence type="ECO:0000256" key="3">
    <source>
        <dbReference type="ARBA" id="ARBA00022679"/>
    </source>
</evidence>
<keyword evidence="4 6" id="KW-0012">Acyltransferase</keyword>
<dbReference type="eggNOG" id="COG0331">
    <property type="taxonomic scope" value="Bacteria"/>
</dbReference>
<accession>A0A098R1V8</accession>
<dbReference type="PANTHER" id="PTHR42681">
    <property type="entry name" value="MALONYL-COA-ACYL CARRIER PROTEIN TRANSACYLASE, MITOCHONDRIAL"/>
    <property type="match status" value="1"/>
</dbReference>
<evidence type="ECO:0000256" key="4">
    <source>
        <dbReference type="ARBA" id="ARBA00023315"/>
    </source>
</evidence>
<dbReference type="EC" id="2.3.1.39" evidence="1 6"/>
<comment type="catalytic activity">
    <reaction evidence="5 6">
        <text>holo-[ACP] + malonyl-CoA = malonyl-[ACP] + CoA</text>
        <dbReference type="Rhea" id="RHEA:41792"/>
        <dbReference type="Rhea" id="RHEA-COMP:9623"/>
        <dbReference type="Rhea" id="RHEA-COMP:9685"/>
        <dbReference type="ChEBI" id="CHEBI:57287"/>
        <dbReference type="ChEBI" id="CHEBI:57384"/>
        <dbReference type="ChEBI" id="CHEBI:64479"/>
        <dbReference type="ChEBI" id="CHEBI:78449"/>
        <dbReference type="EC" id="2.3.1.39"/>
    </reaction>
</comment>
<evidence type="ECO:0000256" key="6">
    <source>
        <dbReference type="PIRNR" id="PIRNR000446"/>
    </source>
</evidence>
<dbReference type="AlphaFoldDB" id="A0A098R1V8"/>
<dbReference type="SMART" id="SM00827">
    <property type="entry name" value="PKS_AT"/>
    <property type="match status" value="1"/>
</dbReference>
<dbReference type="Proteomes" id="UP000029692">
    <property type="component" value="Unassembled WGS sequence"/>
</dbReference>
<feature type="active site" evidence="7">
    <location>
        <position position="203"/>
    </location>
</feature>
<dbReference type="RefSeq" id="WP_037546962.1">
    <property type="nucleotide sequence ID" value="NZ_JNUP01000049.1"/>
</dbReference>
<organism evidence="9 10">
    <name type="scientific">Spirochaeta lutea</name>
    <dbReference type="NCBI Taxonomy" id="1480694"/>
    <lineage>
        <taxon>Bacteria</taxon>
        <taxon>Pseudomonadati</taxon>
        <taxon>Spirochaetota</taxon>
        <taxon>Spirochaetia</taxon>
        <taxon>Spirochaetales</taxon>
        <taxon>Spirochaetaceae</taxon>
        <taxon>Spirochaeta</taxon>
    </lineage>
</organism>
<feature type="domain" description="Malonyl-CoA:ACP transacylase (MAT)" evidence="8">
    <location>
        <begin position="6"/>
        <end position="304"/>
    </location>
</feature>
<dbReference type="PIRSF" id="PIRSF000446">
    <property type="entry name" value="Mct"/>
    <property type="match status" value="1"/>
</dbReference>
<dbReference type="PANTHER" id="PTHR42681:SF1">
    <property type="entry name" value="MALONYL-COA-ACYL CARRIER PROTEIN TRANSACYLASE, MITOCHONDRIAL"/>
    <property type="match status" value="1"/>
</dbReference>
<dbReference type="InterPro" id="IPR016036">
    <property type="entry name" value="Malonyl_transacylase_ACP-bd"/>
</dbReference>
<protein>
    <recommendedName>
        <fullName evidence="2 6">Malonyl CoA-acyl carrier protein transacylase</fullName>
        <ecNumber evidence="1 6">2.3.1.39</ecNumber>
    </recommendedName>
</protein>
<evidence type="ECO:0000256" key="5">
    <source>
        <dbReference type="ARBA" id="ARBA00048462"/>
    </source>
</evidence>